<organism evidence="3 4">
    <name type="scientific">Actinomadura bangladeshensis</name>
    <dbReference type="NCBI Taxonomy" id="453573"/>
    <lineage>
        <taxon>Bacteria</taxon>
        <taxon>Bacillati</taxon>
        <taxon>Actinomycetota</taxon>
        <taxon>Actinomycetes</taxon>
        <taxon>Streptosporangiales</taxon>
        <taxon>Thermomonosporaceae</taxon>
        <taxon>Actinomadura</taxon>
    </lineage>
</organism>
<keyword evidence="2" id="KW-0732">Signal</keyword>
<sequence length="242" mass="23666">MRLSTLTKCAAAAGALALPFAVVPAASATSGGTGSAFAIAASGPVAIPATPSVTSSAQQPTRKSIAELPANPLVEARLLNAAAWSGHGRASVADLKVAKLGLSARAVTAKCENGNGVSHLTKATLNGRTLKLGATPNTAVNADLKGLGTATVTLNKHVKDKDGNLTITAIEVVAKLAGKTQTLSIASVTCGRTGGNGGEPGQPGKPGEPGQPSKPGAPSKPDTPPSEAPAPTPVTGDLPVTG</sequence>
<feature type="chain" id="PRO_5026976197" description="Collagen-like protein" evidence="2">
    <location>
        <begin position="29"/>
        <end position="242"/>
    </location>
</feature>
<evidence type="ECO:0008006" key="5">
    <source>
        <dbReference type="Google" id="ProtNLM"/>
    </source>
</evidence>
<feature type="compositionally biased region" description="Pro residues" evidence="1">
    <location>
        <begin position="221"/>
        <end position="232"/>
    </location>
</feature>
<dbReference type="Proteomes" id="UP000475532">
    <property type="component" value="Unassembled WGS sequence"/>
</dbReference>
<feature type="region of interest" description="Disordered" evidence="1">
    <location>
        <begin position="189"/>
        <end position="242"/>
    </location>
</feature>
<name>A0A6L9QC55_9ACTN</name>
<protein>
    <recommendedName>
        <fullName evidence="5">Collagen-like protein</fullName>
    </recommendedName>
</protein>
<comment type="caution">
    <text evidence="3">The sequence shown here is derived from an EMBL/GenBank/DDBJ whole genome shotgun (WGS) entry which is preliminary data.</text>
</comment>
<dbReference type="EMBL" id="JAAGLI010000278">
    <property type="protein sequence ID" value="NEA23069.1"/>
    <property type="molecule type" value="Genomic_DNA"/>
</dbReference>
<accession>A0A6L9QC55</accession>
<gene>
    <name evidence="3" type="ORF">G3I70_11270</name>
</gene>
<feature type="signal peptide" evidence="2">
    <location>
        <begin position="1"/>
        <end position="28"/>
    </location>
</feature>
<evidence type="ECO:0000313" key="3">
    <source>
        <dbReference type="EMBL" id="NEA23069.1"/>
    </source>
</evidence>
<dbReference type="RefSeq" id="WP_163055205.1">
    <property type="nucleotide sequence ID" value="NZ_JAAGLI010000278.1"/>
</dbReference>
<feature type="compositionally biased region" description="Gly residues" evidence="1">
    <location>
        <begin position="192"/>
        <end position="201"/>
    </location>
</feature>
<reference evidence="3 4" key="1">
    <citation type="submission" date="2020-01" db="EMBL/GenBank/DDBJ databases">
        <title>Insect and environment-associated Actinomycetes.</title>
        <authorList>
            <person name="Currrie C."/>
            <person name="Chevrette M."/>
            <person name="Carlson C."/>
            <person name="Stubbendieck R."/>
            <person name="Wendt-Pienkowski E."/>
        </authorList>
    </citation>
    <scope>NUCLEOTIDE SEQUENCE [LARGE SCALE GENOMIC DNA]</scope>
    <source>
        <strain evidence="3 4">SID10258</strain>
    </source>
</reference>
<evidence type="ECO:0000256" key="1">
    <source>
        <dbReference type="SAM" id="MobiDB-lite"/>
    </source>
</evidence>
<evidence type="ECO:0000256" key="2">
    <source>
        <dbReference type="SAM" id="SignalP"/>
    </source>
</evidence>
<evidence type="ECO:0000313" key="4">
    <source>
        <dbReference type="Proteomes" id="UP000475532"/>
    </source>
</evidence>
<proteinExistence type="predicted"/>
<dbReference type="AlphaFoldDB" id="A0A6L9QC55"/>